<dbReference type="InterPro" id="IPR036909">
    <property type="entry name" value="Cyt_c-like_dom_sf"/>
</dbReference>
<dbReference type="AlphaFoldDB" id="A0A031JPV0"/>
<dbReference type="RefSeq" id="WP_036528618.1">
    <property type="nucleotide sequence ID" value="NZ_JFYZ01000032.1"/>
</dbReference>
<comment type="caution">
    <text evidence="2">The sequence shown here is derived from an EMBL/GenBank/DDBJ whole genome shotgun (WGS) entry which is preliminary data.</text>
</comment>
<evidence type="ECO:0000256" key="1">
    <source>
        <dbReference type="SAM" id="MobiDB-lite"/>
    </source>
</evidence>
<dbReference type="Proteomes" id="UP000024329">
    <property type="component" value="Unassembled WGS sequence"/>
</dbReference>
<accession>A0A031JPV0</accession>
<proteinExistence type="predicted"/>
<evidence type="ECO:0008006" key="4">
    <source>
        <dbReference type="Google" id="ProtNLM"/>
    </source>
</evidence>
<evidence type="ECO:0000313" key="3">
    <source>
        <dbReference type="Proteomes" id="UP000024329"/>
    </source>
</evidence>
<dbReference type="GO" id="GO:0009055">
    <property type="term" value="F:electron transfer activity"/>
    <property type="evidence" value="ECO:0007669"/>
    <property type="project" value="InterPro"/>
</dbReference>
<dbReference type="PATRIC" id="fig|158500.4.peg.4397"/>
<evidence type="ECO:0000313" key="2">
    <source>
        <dbReference type="EMBL" id="EZP77757.1"/>
    </source>
</evidence>
<dbReference type="SUPFAM" id="SSF46626">
    <property type="entry name" value="Cytochrome c"/>
    <property type="match status" value="1"/>
</dbReference>
<gene>
    <name evidence="2" type="ORF">BV97_04326</name>
</gene>
<protein>
    <recommendedName>
        <fullName evidence="4">Cytochrome c</fullName>
    </recommendedName>
</protein>
<sequence>MKAPTPGMLAAGLLGVTVFTLMMVGPPGSYTPPPEPQTTGPAPSSISVNGFTLTSDTVDLPIDEQQYPDGPHADVINANCTSCHSASMAMTQPVLSADQWKATVTKMKDVYKAPVADKDIPAIVDYLTAMSVAQDGAPTGKAQDTAANAAPDASGGTG</sequence>
<name>A0A031JPV0_9SPHN</name>
<reference evidence="2 3" key="1">
    <citation type="submission" date="2014-03" db="EMBL/GenBank/DDBJ databases">
        <title>Whole genome sequence of Novosphingobium resinovorum KF1.</title>
        <authorList>
            <person name="Gan H.M."/>
            <person name="Gan H.Y."/>
            <person name="Chew T.H."/>
            <person name="Savka M.A."/>
        </authorList>
    </citation>
    <scope>NUCLEOTIDE SEQUENCE [LARGE SCALE GENOMIC DNA]</scope>
    <source>
        <strain evidence="2 3">KF1</strain>
    </source>
</reference>
<organism evidence="2 3">
    <name type="scientific">Novosphingobium resinovorum</name>
    <dbReference type="NCBI Taxonomy" id="158500"/>
    <lineage>
        <taxon>Bacteria</taxon>
        <taxon>Pseudomonadati</taxon>
        <taxon>Pseudomonadota</taxon>
        <taxon>Alphaproteobacteria</taxon>
        <taxon>Sphingomonadales</taxon>
        <taxon>Sphingomonadaceae</taxon>
        <taxon>Novosphingobium</taxon>
    </lineage>
</organism>
<dbReference type="GO" id="GO:0020037">
    <property type="term" value="F:heme binding"/>
    <property type="evidence" value="ECO:0007669"/>
    <property type="project" value="InterPro"/>
</dbReference>
<dbReference type="eggNOG" id="COG2010">
    <property type="taxonomic scope" value="Bacteria"/>
</dbReference>
<dbReference type="Gene3D" id="1.10.760.10">
    <property type="entry name" value="Cytochrome c-like domain"/>
    <property type="match status" value="1"/>
</dbReference>
<feature type="region of interest" description="Disordered" evidence="1">
    <location>
        <begin position="136"/>
        <end position="158"/>
    </location>
</feature>
<dbReference type="EMBL" id="JFYZ01000032">
    <property type="protein sequence ID" value="EZP77757.1"/>
    <property type="molecule type" value="Genomic_DNA"/>
</dbReference>
<feature type="compositionally biased region" description="Low complexity" evidence="1">
    <location>
        <begin position="142"/>
        <end position="158"/>
    </location>
</feature>